<evidence type="ECO:0000256" key="9">
    <source>
        <dbReference type="ARBA" id="ARBA00022833"/>
    </source>
</evidence>
<reference evidence="15 16" key="1">
    <citation type="submission" date="2021-09" db="EMBL/GenBank/DDBJ databases">
        <title>Genomic insights and catalytic innovation underlie evolution of tropane alkaloids biosynthesis.</title>
        <authorList>
            <person name="Wang Y.-J."/>
            <person name="Tian T."/>
            <person name="Huang J.-P."/>
            <person name="Huang S.-X."/>
        </authorList>
    </citation>
    <scope>NUCLEOTIDE SEQUENCE [LARGE SCALE GENOMIC DNA]</scope>
    <source>
        <strain evidence="15">KIB-2018</strain>
        <tissue evidence="15">Leaf</tissue>
    </source>
</reference>
<dbReference type="SUPFAM" id="SSF57850">
    <property type="entry name" value="RING/U-box"/>
    <property type="match status" value="1"/>
</dbReference>
<dbReference type="SMART" id="SM00184">
    <property type="entry name" value="RING"/>
    <property type="match status" value="1"/>
</dbReference>
<evidence type="ECO:0000256" key="6">
    <source>
        <dbReference type="ARBA" id="ARBA00022723"/>
    </source>
</evidence>
<comment type="catalytic activity">
    <reaction evidence="1">
        <text>S-ubiquitinyl-[E2 ubiquitin-conjugating enzyme]-L-cysteine + [acceptor protein]-L-lysine = [E2 ubiquitin-conjugating enzyme]-L-cysteine + N(6)-ubiquitinyl-[acceptor protein]-L-lysine.</text>
        <dbReference type="EC" id="2.3.2.27"/>
    </reaction>
</comment>
<evidence type="ECO:0000256" key="5">
    <source>
        <dbReference type="ARBA" id="ARBA00022707"/>
    </source>
</evidence>
<dbReference type="PROSITE" id="PS50089">
    <property type="entry name" value="ZF_RING_2"/>
    <property type="match status" value="1"/>
</dbReference>
<keyword evidence="9" id="KW-0862">Zinc</keyword>
<keyword evidence="10" id="KW-0449">Lipoprotein</keyword>
<evidence type="ECO:0000256" key="11">
    <source>
        <dbReference type="ARBA" id="ARBA00025721"/>
    </source>
</evidence>
<dbReference type="InterPro" id="IPR045195">
    <property type="entry name" value="LOG2-like_mRING_C3HC5"/>
</dbReference>
<feature type="compositionally biased region" description="Basic residues" evidence="13">
    <location>
        <begin position="1"/>
        <end position="16"/>
    </location>
</feature>
<evidence type="ECO:0000256" key="3">
    <source>
        <dbReference type="ARBA" id="ARBA00012483"/>
    </source>
</evidence>
<gene>
    <name evidence="15" type="ORF">K2173_023596</name>
</gene>
<dbReference type="Pfam" id="PF13920">
    <property type="entry name" value="zf-C3HC4_3"/>
    <property type="match status" value="1"/>
</dbReference>
<evidence type="ECO:0000256" key="10">
    <source>
        <dbReference type="ARBA" id="ARBA00023288"/>
    </source>
</evidence>
<dbReference type="GO" id="GO:0016567">
    <property type="term" value="P:protein ubiquitination"/>
    <property type="evidence" value="ECO:0007669"/>
    <property type="project" value="TreeGrafter"/>
</dbReference>
<dbReference type="PANTHER" id="PTHR22996">
    <property type="entry name" value="MAHOGUNIN"/>
    <property type="match status" value="1"/>
</dbReference>
<proteinExistence type="inferred from homology"/>
<sequence length="335" mass="37894">MGNVRSHSRGSRRHHHPAAETPETTTAPAQTGQQQMTTNQYVFAAPSHYPNPNLSQVYQQHPYGHFIRPPLLFPQGYHRYPSQIVATASPLTPSVENQKAVTIRNDVNVKKETIRIEEDDENPGKFLLTFTFDAISRGSIRIVYFAKEGDDCDLVATKEGMLKPVSVSFEAGLDQKFRQPSGTGIDFTDFEETVLTKEQDDGVYPLAVKAEAFQSESDGTRNSVITLTVFHRKERGEYAVHVMKQILWVDSMRYELQEIYGVGNTVDAESDENDAGKECVICMSEPRDTTVLPCRHMCMCSRCAKVLQFRTNRCPICRQPIERLLEIKVDDETDK</sequence>
<dbReference type="EC" id="2.3.2.27" evidence="3"/>
<dbReference type="InterPro" id="IPR001841">
    <property type="entry name" value="Znf_RING"/>
</dbReference>
<dbReference type="GO" id="GO:0008270">
    <property type="term" value="F:zinc ion binding"/>
    <property type="evidence" value="ECO:0007669"/>
    <property type="project" value="UniProtKB-KW"/>
</dbReference>
<dbReference type="InterPro" id="IPR058981">
    <property type="entry name" value="MGRN1/RNF157-like_N"/>
</dbReference>
<dbReference type="PANTHER" id="PTHR22996:SF0">
    <property type="entry name" value="RE60872P-RELATED"/>
    <property type="match status" value="1"/>
</dbReference>
<evidence type="ECO:0000313" key="16">
    <source>
        <dbReference type="Proteomes" id="UP001159364"/>
    </source>
</evidence>
<dbReference type="Pfam" id="PF26192">
    <property type="entry name" value="RNF157-like_N"/>
    <property type="match status" value="1"/>
</dbReference>
<name>A0AAV8TP86_9ROSI</name>
<dbReference type="FunFam" id="3.30.40.10:FF:000115">
    <property type="entry name" value="probable E3 ubiquitin-protein ligase LOG2"/>
    <property type="match status" value="1"/>
</dbReference>
<keyword evidence="6" id="KW-0479">Metal-binding</keyword>
<comment type="caution">
    <text evidence="15">The sequence shown here is derived from an EMBL/GenBank/DDBJ whole genome shotgun (WGS) entry which is preliminary data.</text>
</comment>
<keyword evidence="8" id="KW-0833">Ubl conjugation pathway</keyword>
<evidence type="ECO:0000256" key="1">
    <source>
        <dbReference type="ARBA" id="ARBA00000900"/>
    </source>
</evidence>
<feature type="compositionally biased region" description="Low complexity" evidence="13">
    <location>
        <begin position="19"/>
        <end position="34"/>
    </location>
</feature>
<dbReference type="Gene3D" id="3.30.40.10">
    <property type="entry name" value="Zinc/RING finger domain, C3HC4 (zinc finger)"/>
    <property type="match status" value="1"/>
</dbReference>
<dbReference type="GO" id="GO:0061630">
    <property type="term" value="F:ubiquitin protein ligase activity"/>
    <property type="evidence" value="ECO:0007669"/>
    <property type="project" value="UniProtKB-EC"/>
</dbReference>
<accession>A0AAV8TP86</accession>
<keyword evidence="16" id="KW-1185">Reference proteome</keyword>
<keyword evidence="4" id="KW-0808">Transferase</keyword>
<dbReference type="EMBL" id="JAIWQS010000004">
    <property type="protein sequence ID" value="KAJ8768692.1"/>
    <property type="molecule type" value="Genomic_DNA"/>
</dbReference>
<evidence type="ECO:0000256" key="4">
    <source>
        <dbReference type="ARBA" id="ARBA00022679"/>
    </source>
</evidence>
<organism evidence="15 16">
    <name type="scientific">Erythroxylum novogranatense</name>
    <dbReference type="NCBI Taxonomy" id="1862640"/>
    <lineage>
        <taxon>Eukaryota</taxon>
        <taxon>Viridiplantae</taxon>
        <taxon>Streptophyta</taxon>
        <taxon>Embryophyta</taxon>
        <taxon>Tracheophyta</taxon>
        <taxon>Spermatophyta</taxon>
        <taxon>Magnoliopsida</taxon>
        <taxon>eudicotyledons</taxon>
        <taxon>Gunneridae</taxon>
        <taxon>Pentapetalae</taxon>
        <taxon>rosids</taxon>
        <taxon>fabids</taxon>
        <taxon>Malpighiales</taxon>
        <taxon>Erythroxylaceae</taxon>
        <taxon>Erythroxylum</taxon>
    </lineage>
</organism>
<comment type="similarity">
    <text evidence="11">Belongs to the RING-type zinc finger family. LOG2 subfamily.</text>
</comment>
<feature type="region of interest" description="Disordered" evidence="13">
    <location>
        <begin position="1"/>
        <end position="34"/>
    </location>
</feature>
<protein>
    <recommendedName>
        <fullName evidence="3">RING-type E3 ubiquitin transferase</fullName>
        <ecNumber evidence="3">2.3.2.27</ecNumber>
    </recommendedName>
</protein>
<dbReference type="Proteomes" id="UP001159364">
    <property type="component" value="Linkage Group LG04"/>
</dbReference>
<evidence type="ECO:0000256" key="12">
    <source>
        <dbReference type="PROSITE-ProRule" id="PRU00175"/>
    </source>
</evidence>
<dbReference type="CDD" id="cd16789">
    <property type="entry name" value="mRING-HC-C3HC5_MGRN1-like"/>
    <property type="match status" value="1"/>
</dbReference>
<evidence type="ECO:0000256" key="2">
    <source>
        <dbReference type="ARBA" id="ARBA00004906"/>
    </source>
</evidence>
<evidence type="ECO:0000256" key="13">
    <source>
        <dbReference type="SAM" id="MobiDB-lite"/>
    </source>
</evidence>
<comment type="pathway">
    <text evidence="2">Protein modification; protein ubiquitination.</text>
</comment>
<dbReference type="InterPro" id="IPR013083">
    <property type="entry name" value="Znf_RING/FYVE/PHD"/>
</dbReference>
<evidence type="ECO:0000256" key="8">
    <source>
        <dbReference type="ARBA" id="ARBA00022786"/>
    </source>
</evidence>
<keyword evidence="7 12" id="KW-0863">Zinc-finger</keyword>
<keyword evidence="5" id="KW-0519">Myristate</keyword>
<evidence type="ECO:0000256" key="7">
    <source>
        <dbReference type="ARBA" id="ARBA00022771"/>
    </source>
</evidence>
<feature type="domain" description="RING-type" evidence="14">
    <location>
        <begin position="279"/>
        <end position="318"/>
    </location>
</feature>
<dbReference type="AlphaFoldDB" id="A0AAV8TP86"/>
<evidence type="ECO:0000313" key="15">
    <source>
        <dbReference type="EMBL" id="KAJ8768692.1"/>
    </source>
</evidence>
<dbReference type="InterPro" id="IPR045194">
    <property type="entry name" value="MGRN1/RNF157-like"/>
</dbReference>
<evidence type="ECO:0000259" key="14">
    <source>
        <dbReference type="PROSITE" id="PS50089"/>
    </source>
</evidence>